<evidence type="ECO:0000256" key="4">
    <source>
        <dbReference type="ARBA" id="ARBA00022692"/>
    </source>
</evidence>
<evidence type="ECO:0000256" key="2">
    <source>
        <dbReference type="ARBA" id="ARBA00005236"/>
    </source>
</evidence>
<evidence type="ECO:0000259" key="8">
    <source>
        <dbReference type="Pfam" id="PF02687"/>
    </source>
</evidence>
<dbReference type="Pfam" id="PF02687">
    <property type="entry name" value="FtsX"/>
    <property type="match status" value="2"/>
</dbReference>
<dbReference type="Proteomes" id="UP000676169">
    <property type="component" value="Chromosome"/>
</dbReference>
<keyword evidence="10" id="KW-1185">Reference proteome</keyword>
<comment type="subcellular location">
    <subcellularLocation>
        <location evidence="1">Cell membrane</location>
        <topology evidence="1">Multi-pass membrane protein</topology>
    </subcellularLocation>
</comment>
<evidence type="ECO:0000256" key="5">
    <source>
        <dbReference type="ARBA" id="ARBA00022989"/>
    </source>
</evidence>
<gene>
    <name evidence="9" type="ORF">KBB96_18380</name>
</gene>
<feature type="transmembrane region" description="Helical" evidence="7">
    <location>
        <begin position="658"/>
        <end position="677"/>
    </location>
</feature>
<dbReference type="InterPro" id="IPR051447">
    <property type="entry name" value="Lipoprotein-release_system"/>
</dbReference>
<sequence>MISPLDRKLLRDLGRMKGQVIAVSLVMACGLAMMIMTRSLILTLESTRDAYYEQFALADVFASLKRAPLSAAAELEKLPGVSVVEPRVAVDVTLDLPGLAEPATGHVISLPEDGGAPKLNRIFLRTGRMPEIDSRREVVVGEAFATENGLKPGDSLVAVINGHRETLQICGIGLSPEFVFEARAGETLPDHKRFSVIWMNYRALAVAYNLDGAFNDVCIDLAPGAVSEPVMEAMDRILAPYGAGGAYTRKDQASAQRLGDELKVLHALSVVYPLVFLSVAAFMVNSVLSRIVRLQREQIAQMKALGYSSRQVGVHYLKFVVVIGFLGTVIGGLAGRWMGGGLVNLYTMFFRFPSLEFRMDYGALLTALLVSAGASAAGVITVVWQAVKLPPAEAMRPEPPADFKPSLFERIGLTRFFSPVFRMALRNIERRPWQAVFTSAGIALATGLMVLPGAMENSIDYLLTFQWNRQQRQDVAVFLVEPSSEKGLHDLEHLPGVTLAEPIRSVQTRLRYGHHHRKLAITGLPPGANLNRLLDEQGETITMPEEGLIMSKKLAEVIGANIGDEVQVEVMEGRRPILSIPIRGLVTDYAGVAAYMDIAALRRLMHEGDTVNGAYLTLDHSRWDDFMREVKDTPRAAIVMVKRDQLASFRETTAKSIGLMRTLYFVLAVIVAFGVVYNSSRIALSERSRELATLRVVGFNMSEVRGVLLGELSLLVLSAIPVGLALGKGLVLLIMSSFSTETVRMPIVVESSTYSIAVLVVLSAAAFSFTLVSRMLGKLDLVGVLKARD</sequence>
<dbReference type="PANTHER" id="PTHR30489">
    <property type="entry name" value="LIPOPROTEIN-RELEASING SYSTEM TRANSMEMBRANE PROTEIN LOLE"/>
    <property type="match status" value="1"/>
</dbReference>
<keyword evidence="3" id="KW-1003">Cell membrane</keyword>
<dbReference type="KEGG" id="lamb:KBB96_18380"/>
<dbReference type="GO" id="GO:0098797">
    <property type="term" value="C:plasma membrane protein complex"/>
    <property type="evidence" value="ECO:0007669"/>
    <property type="project" value="TreeGrafter"/>
</dbReference>
<evidence type="ECO:0000256" key="3">
    <source>
        <dbReference type="ARBA" id="ARBA00022475"/>
    </source>
</evidence>
<protein>
    <submittedName>
        <fullName evidence="9">FtsX-like permease family protein</fullName>
    </submittedName>
</protein>
<feature type="transmembrane region" description="Helical" evidence="7">
    <location>
        <begin position="20"/>
        <end position="41"/>
    </location>
</feature>
<feature type="transmembrane region" description="Helical" evidence="7">
    <location>
        <begin position="712"/>
        <end position="734"/>
    </location>
</feature>
<proteinExistence type="inferred from homology"/>
<dbReference type="AlphaFoldDB" id="A0A975G8L7"/>
<reference evidence="9" key="1">
    <citation type="submission" date="2021-04" db="EMBL/GenBank/DDBJ databases">
        <title>Luteolibacter sp. 32A isolated from the skin of an Anderson's salamander (Ambystoma andersonii).</title>
        <authorList>
            <person name="Spergser J."/>
            <person name="Busse H.-J."/>
        </authorList>
    </citation>
    <scope>NUCLEOTIDE SEQUENCE</scope>
    <source>
        <strain evidence="9">32A</strain>
    </source>
</reference>
<organism evidence="9 10">
    <name type="scientific">Luteolibacter ambystomatis</name>
    <dbReference type="NCBI Taxonomy" id="2824561"/>
    <lineage>
        <taxon>Bacteria</taxon>
        <taxon>Pseudomonadati</taxon>
        <taxon>Verrucomicrobiota</taxon>
        <taxon>Verrucomicrobiia</taxon>
        <taxon>Verrucomicrobiales</taxon>
        <taxon>Verrucomicrobiaceae</taxon>
        <taxon>Luteolibacter</taxon>
    </lineage>
</organism>
<feature type="transmembrane region" description="Helical" evidence="7">
    <location>
        <begin position="270"/>
        <end position="292"/>
    </location>
</feature>
<evidence type="ECO:0000256" key="7">
    <source>
        <dbReference type="SAM" id="Phobius"/>
    </source>
</evidence>
<dbReference type="InterPro" id="IPR003838">
    <property type="entry name" value="ABC3_permease_C"/>
</dbReference>
<keyword evidence="4 7" id="KW-0812">Transmembrane</keyword>
<feature type="transmembrane region" description="Helical" evidence="7">
    <location>
        <begin position="435"/>
        <end position="455"/>
    </location>
</feature>
<feature type="domain" description="ABC3 transporter permease C-terminal" evidence="8">
    <location>
        <begin position="271"/>
        <end position="391"/>
    </location>
</feature>
<evidence type="ECO:0000256" key="1">
    <source>
        <dbReference type="ARBA" id="ARBA00004651"/>
    </source>
</evidence>
<dbReference type="RefSeq" id="WP_211630952.1">
    <property type="nucleotide sequence ID" value="NZ_CP073100.1"/>
</dbReference>
<keyword evidence="5 7" id="KW-1133">Transmembrane helix</keyword>
<feature type="transmembrane region" description="Helical" evidence="7">
    <location>
        <begin position="754"/>
        <end position="772"/>
    </location>
</feature>
<feature type="transmembrane region" description="Helical" evidence="7">
    <location>
        <begin position="361"/>
        <end position="387"/>
    </location>
</feature>
<accession>A0A975G8L7</accession>
<dbReference type="EMBL" id="CP073100">
    <property type="protein sequence ID" value="QUE50813.1"/>
    <property type="molecule type" value="Genomic_DNA"/>
</dbReference>
<evidence type="ECO:0000313" key="9">
    <source>
        <dbReference type="EMBL" id="QUE50813.1"/>
    </source>
</evidence>
<feature type="domain" description="ABC3 transporter permease C-terminal" evidence="8">
    <location>
        <begin position="664"/>
        <end position="779"/>
    </location>
</feature>
<dbReference type="PROSITE" id="PS51257">
    <property type="entry name" value="PROKAR_LIPOPROTEIN"/>
    <property type="match status" value="1"/>
</dbReference>
<keyword evidence="6 7" id="KW-0472">Membrane</keyword>
<feature type="transmembrane region" description="Helical" evidence="7">
    <location>
        <begin position="313"/>
        <end position="338"/>
    </location>
</feature>
<comment type="similarity">
    <text evidence="2">Belongs to the ABC-4 integral membrane protein family. LolC/E subfamily.</text>
</comment>
<evidence type="ECO:0000313" key="10">
    <source>
        <dbReference type="Proteomes" id="UP000676169"/>
    </source>
</evidence>
<dbReference type="PANTHER" id="PTHR30489:SF0">
    <property type="entry name" value="LIPOPROTEIN-RELEASING SYSTEM TRANSMEMBRANE PROTEIN LOLE"/>
    <property type="match status" value="1"/>
</dbReference>
<evidence type="ECO:0000256" key="6">
    <source>
        <dbReference type="ARBA" id="ARBA00023136"/>
    </source>
</evidence>
<dbReference type="GO" id="GO:0044874">
    <property type="term" value="P:lipoprotein localization to outer membrane"/>
    <property type="evidence" value="ECO:0007669"/>
    <property type="project" value="TreeGrafter"/>
</dbReference>
<name>A0A975G8L7_9BACT</name>